<evidence type="ECO:0000259" key="1">
    <source>
        <dbReference type="Pfam" id="PF13788"/>
    </source>
</evidence>
<dbReference type="Pfam" id="PF13788">
    <property type="entry name" value="DUF4180"/>
    <property type="match status" value="1"/>
</dbReference>
<evidence type="ECO:0000313" key="2">
    <source>
        <dbReference type="EMBL" id="TBN57999.1"/>
    </source>
</evidence>
<evidence type="ECO:0000313" key="3">
    <source>
        <dbReference type="Proteomes" id="UP000294194"/>
    </source>
</evidence>
<feature type="domain" description="DUF4180" evidence="1">
    <location>
        <begin position="8"/>
        <end position="114"/>
    </location>
</feature>
<keyword evidence="3" id="KW-1185">Reference proteome</keyword>
<dbReference type="EMBL" id="SISG01000001">
    <property type="protein sequence ID" value="TBN57999.1"/>
    <property type="molecule type" value="Genomic_DNA"/>
</dbReference>
<organism evidence="2 3">
    <name type="scientific">Glaciihabitans arcticus</name>
    <dbReference type="NCBI Taxonomy" id="2668039"/>
    <lineage>
        <taxon>Bacteria</taxon>
        <taxon>Bacillati</taxon>
        <taxon>Actinomycetota</taxon>
        <taxon>Actinomycetes</taxon>
        <taxon>Micrococcales</taxon>
        <taxon>Microbacteriaceae</taxon>
        <taxon>Glaciihabitans</taxon>
    </lineage>
</organism>
<accession>A0A4V2JF42</accession>
<dbReference type="InterPro" id="IPR025438">
    <property type="entry name" value="DUF4180"/>
</dbReference>
<comment type="caution">
    <text evidence="2">The sequence shown here is derived from an EMBL/GenBank/DDBJ whole genome shotgun (WGS) entry which is preliminary data.</text>
</comment>
<gene>
    <name evidence="2" type="ORF">EYE40_11675</name>
</gene>
<protein>
    <submittedName>
        <fullName evidence="2">DUF4180 domain-containing protein</fullName>
    </submittedName>
</protein>
<proteinExistence type="predicted"/>
<dbReference type="AlphaFoldDB" id="A0A4V2JF42"/>
<sequence>MRISETGGTRIVFVDDVGPLISTANDVIGDAWGHEATLIAIPAERLDPAFFNLSSLVAGEFLQKIVNYRLQVAILGDIDAHLERSGVLRDFVWESNRGTQVWFLADEAALTKRLGRG</sequence>
<dbReference type="Proteomes" id="UP000294194">
    <property type="component" value="Unassembled WGS sequence"/>
</dbReference>
<reference evidence="3" key="1">
    <citation type="submission" date="2019-02" db="EMBL/GenBank/DDBJ databases">
        <title>Glaciihabitans arcticus sp. nov., a psychrotolerant bacterium isolated from polar soil.</title>
        <authorList>
            <person name="Dahal R.H."/>
        </authorList>
    </citation>
    <scope>NUCLEOTIDE SEQUENCE [LARGE SCALE GENOMIC DNA]</scope>
    <source>
        <strain evidence="3">RP-3-7</strain>
    </source>
</reference>
<dbReference type="RefSeq" id="WP_130982108.1">
    <property type="nucleotide sequence ID" value="NZ_SISG01000001.1"/>
</dbReference>
<name>A0A4V2JF42_9MICO</name>